<evidence type="ECO:0000256" key="1">
    <source>
        <dbReference type="SAM" id="MobiDB-lite"/>
    </source>
</evidence>
<dbReference type="EMBL" id="MRZV01000035">
    <property type="protein sequence ID" value="PIK61308.1"/>
    <property type="molecule type" value="Genomic_DNA"/>
</dbReference>
<feature type="region of interest" description="Disordered" evidence="1">
    <location>
        <begin position="168"/>
        <end position="209"/>
    </location>
</feature>
<dbReference type="PROSITE" id="PS50829">
    <property type="entry name" value="GYF"/>
    <property type="match status" value="1"/>
</dbReference>
<dbReference type="SUPFAM" id="SSF55277">
    <property type="entry name" value="GYF domain"/>
    <property type="match status" value="1"/>
</dbReference>
<dbReference type="PANTHER" id="PTHR13138">
    <property type="entry name" value="PROTEIN LIN1"/>
    <property type="match status" value="1"/>
</dbReference>
<proteinExistence type="predicted"/>
<gene>
    <name evidence="3" type="ORF">BSL78_01728</name>
</gene>
<dbReference type="Gene3D" id="3.30.1490.40">
    <property type="match status" value="1"/>
</dbReference>
<dbReference type="GO" id="GO:0005682">
    <property type="term" value="C:U5 snRNP"/>
    <property type="evidence" value="ECO:0007669"/>
    <property type="project" value="InterPro"/>
</dbReference>
<name>A0A2G8LM15_STIJA</name>
<dbReference type="STRING" id="307972.A0A2G8LM15"/>
<dbReference type="InterPro" id="IPR039905">
    <property type="entry name" value="CD2BP2/Lin1"/>
</dbReference>
<dbReference type="Proteomes" id="UP000230750">
    <property type="component" value="Unassembled WGS sequence"/>
</dbReference>
<dbReference type="InterPro" id="IPR003169">
    <property type="entry name" value="GYF"/>
</dbReference>
<reference evidence="3 4" key="1">
    <citation type="journal article" date="2017" name="PLoS Biol.">
        <title>The sea cucumber genome provides insights into morphological evolution and visceral regeneration.</title>
        <authorList>
            <person name="Zhang X."/>
            <person name="Sun L."/>
            <person name="Yuan J."/>
            <person name="Sun Y."/>
            <person name="Gao Y."/>
            <person name="Zhang L."/>
            <person name="Li S."/>
            <person name="Dai H."/>
            <person name="Hamel J.F."/>
            <person name="Liu C."/>
            <person name="Yu Y."/>
            <person name="Liu S."/>
            <person name="Lin W."/>
            <person name="Guo K."/>
            <person name="Jin S."/>
            <person name="Xu P."/>
            <person name="Storey K.B."/>
            <person name="Huan P."/>
            <person name="Zhang T."/>
            <person name="Zhou Y."/>
            <person name="Zhang J."/>
            <person name="Lin C."/>
            <person name="Li X."/>
            <person name="Xing L."/>
            <person name="Huo D."/>
            <person name="Sun M."/>
            <person name="Wang L."/>
            <person name="Mercier A."/>
            <person name="Li F."/>
            <person name="Yang H."/>
            <person name="Xiang J."/>
        </authorList>
    </citation>
    <scope>NUCLEOTIDE SEQUENCE [LARGE SCALE GENOMIC DNA]</scope>
    <source>
        <strain evidence="3">Shaxun</strain>
        <tissue evidence="3">Muscle</tissue>
    </source>
</reference>
<dbReference type="InterPro" id="IPR035445">
    <property type="entry name" value="GYF-like_dom_sf"/>
</dbReference>
<comment type="caution">
    <text evidence="3">The sequence shown here is derived from an EMBL/GenBank/DDBJ whole genome shotgun (WGS) entry which is preliminary data.</text>
</comment>
<feature type="domain" description="GYF" evidence="2">
    <location>
        <begin position="287"/>
        <end position="347"/>
    </location>
</feature>
<evidence type="ECO:0000313" key="4">
    <source>
        <dbReference type="Proteomes" id="UP000230750"/>
    </source>
</evidence>
<accession>A0A2G8LM15</accession>
<dbReference type="FunFam" id="3.30.1490.40:FF:000005">
    <property type="entry name" value="CD2 antigen cytoplasmic tail-binding protein 2"/>
    <property type="match status" value="1"/>
</dbReference>
<feature type="region of interest" description="Disordered" evidence="1">
    <location>
        <begin position="34"/>
        <end position="73"/>
    </location>
</feature>
<organism evidence="3 4">
    <name type="scientific">Stichopus japonicus</name>
    <name type="common">Sea cucumber</name>
    <dbReference type="NCBI Taxonomy" id="307972"/>
    <lineage>
        <taxon>Eukaryota</taxon>
        <taxon>Metazoa</taxon>
        <taxon>Echinodermata</taxon>
        <taxon>Eleutherozoa</taxon>
        <taxon>Echinozoa</taxon>
        <taxon>Holothuroidea</taxon>
        <taxon>Aspidochirotacea</taxon>
        <taxon>Aspidochirotida</taxon>
        <taxon>Stichopodidae</taxon>
        <taxon>Apostichopus</taxon>
    </lineage>
</organism>
<protein>
    <submittedName>
        <fullName evidence="3">Putative CD2 antigen cytoplasmic tail-binding protein 2-like</fullName>
    </submittedName>
</protein>
<sequence>MRSANMSKRKVSFDELGIDKSEEPIWKKTKAGVAAVDEENKGERLRTFKQNHTLDSDEEEDDDETTEEQYGVNEDDVVEGAEDQTIQVDEGVKLTPFNLREEMSEGRFDADGNYFVKKEDQVRDNWLDNIDWVKVKERPESDEGEGGEEEVRPEKEVLAEIAGLMKPGETITKALQRLGGGKKNQKRQHRKSSQEKVEEESKEEAGQSKEDLLKLTGLADDILCRGNYEVYGYTYERIQHLLKKQEEKVKEQVDAAFDMFGEEVDEKKLENPTPKDDSEEALDLSDAVRWEFKWENKADVKTYGPYSSEQMQEWVSQDYFKDGVFVRKVGKDQQFHTSKRIDFDLYT</sequence>
<dbReference type="SMART" id="SM00444">
    <property type="entry name" value="GYF"/>
    <property type="match status" value="1"/>
</dbReference>
<evidence type="ECO:0000259" key="2">
    <source>
        <dbReference type="PROSITE" id="PS50829"/>
    </source>
</evidence>
<feature type="compositionally biased region" description="Acidic residues" evidence="1">
    <location>
        <begin position="56"/>
        <end position="73"/>
    </location>
</feature>
<dbReference type="PANTHER" id="PTHR13138:SF3">
    <property type="entry name" value="CD2 ANTIGEN CYTOPLASMIC TAIL-BINDING PROTEIN 2"/>
    <property type="match status" value="1"/>
</dbReference>
<dbReference type="Pfam" id="PF02213">
    <property type="entry name" value="GYF"/>
    <property type="match status" value="1"/>
</dbReference>
<dbReference type="AlphaFoldDB" id="A0A2G8LM15"/>
<dbReference type="OrthoDB" id="331341at2759"/>
<dbReference type="CDD" id="cd00072">
    <property type="entry name" value="GYF"/>
    <property type="match status" value="1"/>
</dbReference>
<evidence type="ECO:0000313" key="3">
    <source>
        <dbReference type="EMBL" id="PIK61308.1"/>
    </source>
</evidence>
<keyword evidence="4" id="KW-1185">Reference proteome</keyword>